<dbReference type="PANTHER" id="PTHR33826:SF4">
    <property type="entry name" value="F20B24.21"/>
    <property type="match status" value="1"/>
</dbReference>
<keyword evidence="2" id="KW-1133">Transmembrane helix</keyword>
<comment type="caution">
    <text evidence="4">The sequence shown here is derived from an EMBL/GenBank/DDBJ whole genome shotgun (WGS) entry which is preliminary data.</text>
</comment>
<reference evidence="4" key="1">
    <citation type="journal article" date="2023" name="GigaByte">
        <title>Genome assembly of the bearded iris, Iris pallida Lam.</title>
        <authorList>
            <person name="Bruccoleri R.E."/>
            <person name="Oakeley E.J."/>
            <person name="Faust A.M.E."/>
            <person name="Altorfer M."/>
            <person name="Dessus-Babus S."/>
            <person name="Burckhardt D."/>
            <person name="Oertli M."/>
            <person name="Naumann U."/>
            <person name="Petersen F."/>
            <person name="Wong J."/>
        </authorList>
    </citation>
    <scope>NUCLEOTIDE SEQUENCE</scope>
    <source>
        <strain evidence="4">GSM-AAB239-AS_SAM_17_03QT</strain>
    </source>
</reference>
<dbReference type="AlphaFoldDB" id="A0AAX6DU62"/>
<feature type="region of interest" description="Disordered" evidence="1">
    <location>
        <begin position="441"/>
        <end position="468"/>
    </location>
</feature>
<keyword evidence="2" id="KW-0812">Transmembrane</keyword>
<organism evidence="4 5">
    <name type="scientific">Iris pallida</name>
    <name type="common">Sweet iris</name>
    <dbReference type="NCBI Taxonomy" id="29817"/>
    <lineage>
        <taxon>Eukaryota</taxon>
        <taxon>Viridiplantae</taxon>
        <taxon>Streptophyta</taxon>
        <taxon>Embryophyta</taxon>
        <taxon>Tracheophyta</taxon>
        <taxon>Spermatophyta</taxon>
        <taxon>Magnoliopsida</taxon>
        <taxon>Liliopsida</taxon>
        <taxon>Asparagales</taxon>
        <taxon>Iridaceae</taxon>
        <taxon>Iridoideae</taxon>
        <taxon>Irideae</taxon>
        <taxon>Iris</taxon>
    </lineage>
</organism>
<sequence length="541" mass="57715">MHTYPIEIRRGREQPNLTAVTTTTAASSSQTLLLLSADALWMGKPVALPLHHHHPSSSSSSSDAGGTCAARIRAALSLKCAVVVVLGAAVFLSALFCLPFFRGLRSEFLTDDADTLAADIQARFTLQMPISRLVSHIGRLEYDILEEIGVPNSKVLIVSMRRPLTAINSTNVVFAVLPDVKSTSISLPALSMLRSSLIDLVLQQVNLTLTPSIFGQPSSFEVLKFPGGITVIPTQSASIWEITQILFNFTLNNSIIQIKKDLQKLKEQLKFGLDLRSDENVYVQLTNQNGSTLDPPVTVQASVLSDFGSRDLLPDRLKQLALVITGSHAENFGLNHSIFGKVKEVVLSSYLQHSVSIASPSPSPSPSGDPPYYAPSSYAPVPSPDHHQPPCLYCDISSPTGSPLSSAPVPENAPQSPSQSSNSPGPSVAYIAPSPTRRPCFSSPLPPKASPQYPPASGNYAPSSFTPQYKPLGPTSRMAPAFSPLTPGVIYGSSPLQDKASSRSPTPVPTSSAILKYQISHDASYYGGKCLIGLLVGLALL</sequence>
<evidence type="ECO:0000256" key="2">
    <source>
        <dbReference type="SAM" id="Phobius"/>
    </source>
</evidence>
<keyword evidence="5" id="KW-1185">Reference proteome</keyword>
<feature type="domain" description="DUF7036" evidence="3">
    <location>
        <begin position="124"/>
        <end position="215"/>
    </location>
</feature>
<proteinExistence type="predicted"/>
<feature type="transmembrane region" description="Helical" evidence="2">
    <location>
        <begin position="80"/>
        <end position="101"/>
    </location>
</feature>
<feature type="region of interest" description="Disordered" evidence="1">
    <location>
        <begin position="402"/>
        <end position="429"/>
    </location>
</feature>
<dbReference type="Proteomes" id="UP001140949">
    <property type="component" value="Unassembled WGS sequence"/>
</dbReference>
<feature type="region of interest" description="Disordered" evidence="1">
    <location>
        <begin position="357"/>
        <end position="384"/>
    </location>
</feature>
<protein>
    <recommendedName>
        <fullName evidence="3">DUF7036 domain-containing protein</fullName>
    </recommendedName>
</protein>
<feature type="compositionally biased region" description="Pro residues" evidence="1">
    <location>
        <begin position="444"/>
        <end position="454"/>
    </location>
</feature>
<evidence type="ECO:0000256" key="1">
    <source>
        <dbReference type="SAM" id="MobiDB-lite"/>
    </source>
</evidence>
<reference evidence="4" key="2">
    <citation type="submission" date="2023-04" db="EMBL/GenBank/DDBJ databases">
        <authorList>
            <person name="Bruccoleri R.E."/>
            <person name="Oakeley E.J."/>
            <person name="Faust A.-M."/>
            <person name="Dessus-Babus S."/>
            <person name="Altorfer M."/>
            <person name="Burckhardt D."/>
            <person name="Oertli M."/>
            <person name="Naumann U."/>
            <person name="Petersen F."/>
            <person name="Wong J."/>
        </authorList>
    </citation>
    <scope>NUCLEOTIDE SEQUENCE</scope>
    <source>
        <strain evidence="4">GSM-AAB239-AS_SAM_17_03QT</strain>
        <tissue evidence="4">Leaf</tissue>
    </source>
</reference>
<dbReference type="PANTHER" id="PTHR33826">
    <property type="entry name" value="F20B24.21"/>
    <property type="match status" value="1"/>
</dbReference>
<keyword evidence="2" id="KW-0472">Membrane</keyword>
<name>A0AAX6DU62_IRIPA</name>
<feature type="domain" description="DUF7036" evidence="3">
    <location>
        <begin position="248"/>
        <end position="340"/>
    </location>
</feature>
<dbReference type="EMBL" id="JANAVB010041819">
    <property type="protein sequence ID" value="KAJ6795367.1"/>
    <property type="molecule type" value="Genomic_DNA"/>
</dbReference>
<evidence type="ECO:0000259" key="3">
    <source>
        <dbReference type="Pfam" id="PF23041"/>
    </source>
</evidence>
<accession>A0AAX6DU62</accession>
<evidence type="ECO:0000313" key="5">
    <source>
        <dbReference type="Proteomes" id="UP001140949"/>
    </source>
</evidence>
<feature type="compositionally biased region" description="Pro residues" evidence="1">
    <location>
        <begin position="361"/>
        <end position="373"/>
    </location>
</feature>
<feature type="compositionally biased region" description="Low complexity" evidence="1">
    <location>
        <begin position="414"/>
        <end position="427"/>
    </location>
</feature>
<evidence type="ECO:0000313" key="4">
    <source>
        <dbReference type="EMBL" id="KAJ6795367.1"/>
    </source>
</evidence>
<dbReference type="InterPro" id="IPR055464">
    <property type="entry name" value="DUF7036"/>
</dbReference>
<dbReference type="Pfam" id="PF23041">
    <property type="entry name" value="DUF7036"/>
    <property type="match status" value="2"/>
</dbReference>
<gene>
    <name evidence="4" type="ORF">M6B38_224860</name>
</gene>